<gene>
    <name evidence="4" type="ORF">JYZ213_LOCUS21049</name>
    <name evidence="5" type="ORF">OXD698_LOCUS8462</name>
</gene>
<dbReference type="EMBL" id="CAJNOG010000227">
    <property type="protein sequence ID" value="CAF1094884.1"/>
    <property type="molecule type" value="Genomic_DNA"/>
</dbReference>
<feature type="domain" description="DRBM" evidence="3">
    <location>
        <begin position="250"/>
        <end position="313"/>
    </location>
</feature>
<dbReference type="Proteomes" id="UP000663845">
    <property type="component" value="Unassembled WGS sequence"/>
</dbReference>
<dbReference type="GO" id="GO:0098964">
    <property type="term" value="P:anterograde dendritic transport of messenger ribonucleoprotein complex"/>
    <property type="evidence" value="ECO:0007669"/>
    <property type="project" value="TreeGrafter"/>
</dbReference>
<protein>
    <recommendedName>
        <fullName evidence="3">DRBM domain-containing protein</fullName>
    </recommendedName>
</protein>
<dbReference type="Pfam" id="PF00035">
    <property type="entry name" value="dsrm"/>
    <property type="match status" value="3"/>
</dbReference>
<name>A0A814NLW5_9BILA</name>
<feature type="domain" description="DRBM" evidence="3">
    <location>
        <begin position="5"/>
        <end position="72"/>
    </location>
</feature>
<keyword evidence="1" id="KW-0694">RNA-binding</keyword>
<comment type="caution">
    <text evidence="4">The sequence shown here is derived from an EMBL/GenBank/DDBJ whole genome shotgun (WGS) entry which is preliminary data.</text>
</comment>
<dbReference type="GO" id="GO:0043025">
    <property type="term" value="C:neuronal cell body"/>
    <property type="evidence" value="ECO:0007669"/>
    <property type="project" value="TreeGrafter"/>
</dbReference>
<dbReference type="SMART" id="SM00358">
    <property type="entry name" value="DSRM"/>
    <property type="match status" value="5"/>
</dbReference>
<dbReference type="GO" id="GO:0035418">
    <property type="term" value="P:protein localization to synapse"/>
    <property type="evidence" value="ECO:0007669"/>
    <property type="project" value="TreeGrafter"/>
</dbReference>
<evidence type="ECO:0000313" key="6">
    <source>
        <dbReference type="Proteomes" id="UP000663845"/>
    </source>
</evidence>
<proteinExistence type="predicted"/>
<evidence type="ECO:0000313" key="5">
    <source>
        <dbReference type="EMBL" id="CAF3640846.1"/>
    </source>
</evidence>
<dbReference type="Proteomes" id="UP000663844">
    <property type="component" value="Unassembled WGS sequence"/>
</dbReference>
<feature type="domain" description="DRBM" evidence="3">
    <location>
        <begin position="205"/>
        <end position="242"/>
    </location>
</feature>
<feature type="domain" description="DRBM" evidence="3">
    <location>
        <begin position="79"/>
        <end position="152"/>
    </location>
</feature>
<sequence>MQQDSSIKAIHDLARRSKIFVEYRLDKESGPAHAKMYTVRLHLGDKDYVGTERSIKLAQRAAAQSALNDHDISQINIQSPTIALNAWASRNHIPIQYVLRKEQFLSTSPNRSHILFYYRVYLGHDLYFDGHGPTHQQARVNCALNAFYFLRQNQLSPPSTPPQLNFSSCSSPISKSKHSTKSEISLMYERAKQLGLSVHIEFLDRFTVTYHIGGQYSATGKGFNKHSAKQAAAEKMLKILPTTDLQSTINPITRVYQFAQARQVKIEFIPISNKDTYIFQIKFGDNTIVEGQGKTKQTAKRAAAEILLDKLDPIVVLPPPPAKGLLKRDGNKETINKQEKKHVHFVEEVIKKDEQLSSRQSPPSPSSSNMSCSNKQQLIEACQKFQIHLEYLDEMIKNENSNSSRYQSIVSLSTSNRLLAQFRGYGPTLLRAQENASSAAWNNLRQLFNESIQASCKSKKQEKNNQQISIQLQ</sequence>
<dbReference type="GO" id="GO:0005886">
    <property type="term" value="C:plasma membrane"/>
    <property type="evidence" value="ECO:0007669"/>
    <property type="project" value="TreeGrafter"/>
</dbReference>
<dbReference type="Gene3D" id="3.30.160.20">
    <property type="match status" value="4"/>
</dbReference>
<accession>A0A814NLW5</accession>
<feature type="region of interest" description="Disordered" evidence="2">
    <location>
        <begin position="353"/>
        <end position="373"/>
    </location>
</feature>
<dbReference type="GO" id="GO:0010494">
    <property type="term" value="C:cytoplasmic stress granule"/>
    <property type="evidence" value="ECO:0007669"/>
    <property type="project" value="TreeGrafter"/>
</dbReference>
<evidence type="ECO:0000313" key="4">
    <source>
        <dbReference type="EMBL" id="CAF1094884.1"/>
    </source>
</evidence>
<evidence type="ECO:0000259" key="3">
    <source>
        <dbReference type="PROSITE" id="PS50137"/>
    </source>
</evidence>
<feature type="compositionally biased region" description="Low complexity" evidence="2">
    <location>
        <begin position="357"/>
        <end position="373"/>
    </location>
</feature>
<dbReference type="GO" id="GO:0008298">
    <property type="term" value="P:intracellular mRNA localization"/>
    <property type="evidence" value="ECO:0007669"/>
    <property type="project" value="TreeGrafter"/>
</dbReference>
<dbReference type="EMBL" id="CAJOAZ010000410">
    <property type="protein sequence ID" value="CAF3640846.1"/>
    <property type="molecule type" value="Genomic_DNA"/>
</dbReference>
<dbReference type="PROSITE" id="PS50137">
    <property type="entry name" value="DS_RBD"/>
    <property type="match status" value="4"/>
</dbReference>
<dbReference type="GO" id="GO:0003729">
    <property type="term" value="F:mRNA binding"/>
    <property type="evidence" value="ECO:0007669"/>
    <property type="project" value="TreeGrafter"/>
</dbReference>
<organism evidence="4 6">
    <name type="scientific">Adineta steineri</name>
    <dbReference type="NCBI Taxonomy" id="433720"/>
    <lineage>
        <taxon>Eukaryota</taxon>
        <taxon>Metazoa</taxon>
        <taxon>Spiralia</taxon>
        <taxon>Gnathifera</taxon>
        <taxon>Rotifera</taxon>
        <taxon>Eurotatoria</taxon>
        <taxon>Bdelloidea</taxon>
        <taxon>Adinetida</taxon>
        <taxon>Adinetidae</taxon>
        <taxon>Adineta</taxon>
    </lineage>
</organism>
<dbReference type="InterPro" id="IPR014720">
    <property type="entry name" value="dsRBD_dom"/>
</dbReference>
<dbReference type="GO" id="GO:0007281">
    <property type="term" value="P:germ cell development"/>
    <property type="evidence" value="ECO:0007669"/>
    <property type="project" value="TreeGrafter"/>
</dbReference>
<dbReference type="SUPFAM" id="SSF54768">
    <property type="entry name" value="dsRNA-binding domain-like"/>
    <property type="match status" value="4"/>
</dbReference>
<reference evidence="4" key="1">
    <citation type="submission" date="2021-02" db="EMBL/GenBank/DDBJ databases">
        <authorList>
            <person name="Nowell W R."/>
        </authorList>
    </citation>
    <scope>NUCLEOTIDE SEQUENCE</scope>
</reference>
<dbReference type="PANTHER" id="PTHR46054">
    <property type="entry name" value="MATERNAL EFFECT PROTEIN STAUFEN"/>
    <property type="match status" value="1"/>
</dbReference>
<evidence type="ECO:0000256" key="2">
    <source>
        <dbReference type="SAM" id="MobiDB-lite"/>
    </source>
</evidence>
<dbReference type="InterPro" id="IPR051740">
    <property type="entry name" value="DRBM-containing_protein"/>
</dbReference>
<evidence type="ECO:0000256" key="1">
    <source>
        <dbReference type="PROSITE-ProRule" id="PRU00266"/>
    </source>
</evidence>
<dbReference type="PANTHER" id="PTHR46054:SF3">
    <property type="entry name" value="MATERNAL EFFECT PROTEIN STAUFEN"/>
    <property type="match status" value="1"/>
</dbReference>
<dbReference type="GO" id="GO:0032839">
    <property type="term" value="C:dendrite cytoplasm"/>
    <property type="evidence" value="ECO:0007669"/>
    <property type="project" value="GOC"/>
</dbReference>
<dbReference type="AlphaFoldDB" id="A0A814NLW5"/>
<dbReference type="GO" id="GO:0003725">
    <property type="term" value="F:double-stranded RNA binding"/>
    <property type="evidence" value="ECO:0007669"/>
    <property type="project" value="TreeGrafter"/>
</dbReference>